<dbReference type="GO" id="GO:0006886">
    <property type="term" value="P:intracellular protein transport"/>
    <property type="evidence" value="ECO:0007669"/>
    <property type="project" value="InterPro"/>
</dbReference>
<dbReference type="GO" id="GO:0030943">
    <property type="term" value="F:mitochondrion targeting sequence binding"/>
    <property type="evidence" value="ECO:0007669"/>
    <property type="project" value="TreeGrafter"/>
</dbReference>
<dbReference type="AlphaFoldDB" id="A0A9W8I2K6"/>
<comment type="caution">
    <text evidence="12">The sequence shown here is derived from an EMBL/GenBank/DDBJ whole genome shotgun (WGS) entry which is preliminary data.</text>
</comment>
<organism evidence="12 13">
    <name type="scientific">Coemansia brasiliensis</name>
    <dbReference type="NCBI Taxonomy" id="2650707"/>
    <lineage>
        <taxon>Eukaryota</taxon>
        <taxon>Fungi</taxon>
        <taxon>Fungi incertae sedis</taxon>
        <taxon>Zoopagomycota</taxon>
        <taxon>Kickxellomycotina</taxon>
        <taxon>Kickxellomycetes</taxon>
        <taxon>Kickxellales</taxon>
        <taxon>Kickxellaceae</taxon>
        <taxon>Coemansia</taxon>
    </lineage>
</organism>
<evidence type="ECO:0000256" key="6">
    <source>
        <dbReference type="ARBA" id="ARBA00022927"/>
    </source>
</evidence>
<dbReference type="PRINTS" id="PR00351">
    <property type="entry name" value="OM20RECEPTOR"/>
</dbReference>
<dbReference type="GO" id="GO:0030150">
    <property type="term" value="P:protein import into mitochondrial matrix"/>
    <property type="evidence" value="ECO:0007669"/>
    <property type="project" value="TreeGrafter"/>
</dbReference>
<evidence type="ECO:0000256" key="2">
    <source>
        <dbReference type="ARBA" id="ARBA00005792"/>
    </source>
</evidence>
<dbReference type="EMBL" id="JANBUW010001872">
    <property type="protein sequence ID" value="KAJ2842206.1"/>
    <property type="molecule type" value="Genomic_DNA"/>
</dbReference>
<name>A0A9W8I2K6_9FUNG</name>
<dbReference type="GO" id="GO:0016031">
    <property type="term" value="P:tRNA import into mitochondrion"/>
    <property type="evidence" value="ECO:0007669"/>
    <property type="project" value="TreeGrafter"/>
</dbReference>
<feature type="non-terminal residue" evidence="12">
    <location>
        <position position="246"/>
    </location>
</feature>
<dbReference type="InterPro" id="IPR002056">
    <property type="entry name" value="MAS20"/>
</dbReference>
<protein>
    <submittedName>
        <fullName evidence="12">Mitochondrial import receptor subunit tom20</fullName>
    </submittedName>
</protein>
<feature type="compositionally biased region" description="Basic and acidic residues" evidence="10">
    <location>
        <begin position="177"/>
        <end position="193"/>
    </location>
</feature>
<comment type="subcellular location">
    <subcellularLocation>
        <location evidence="1">Mitochondrion outer membrane</location>
        <topology evidence="1">Single-pass membrane protein</topology>
    </subcellularLocation>
</comment>
<keyword evidence="8" id="KW-0496">Mitochondrion</keyword>
<evidence type="ECO:0000256" key="1">
    <source>
        <dbReference type="ARBA" id="ARBA00004572"/>
    </source>
</evidence>
<keyword evidence="9 11" id="KW-0472">Membrane</keyword>
<comment type="similarity">
    <text evidence="2">Belongs to the Tom20 family.</text>
</comment>
<proteinExistence type="inferred from homology"/>
<evidence type="ECO:0000256" key="4">
    <source>
        <dbReference type="ARBA" id="ARBA00022692"/>
    </source>
</evidence>
<keyword evidence="6" id="KW-0653">Protein transport</keyword>
<evidence type="ECO:0000256" key="9">
    <source>
        <dbReference type="ARBA" id="ARBA00023136"/>
    </source>
</evidence>
<dbReference type="PANTHER" id="PTHR12430">
    <property type="entry name" value="MITOCHONDRIAL IMPORT RECEPTOR SUBUNIT TOM20"/>
    <property type="match status" value="1"/>
</dbReference>
<feature type="transmembrane region" description="Helical" evidence="11">
    <location>
        <begin position="6"/>
        <end position="28"/>
    </location>
</feature>
<dbReference type="SUPFAM" id="SSF47157">
    <property type="entry name" value="Mitochondrial import receptor subunit Tom20"/>
    <property type="match status" value="1"/>
</dbReference>
<feature type="region of interest" description="Disordered" evidence="10">
    <location>
        <begin position="172"/>
        <end position="193"/>
    </location>
</feature>
<dbReference type="GO" id="GO:0005742">
    <property type="term" value="C:mitochondrial outer membrane translocase complex"/>
    <property type="evidence" value="ECO:0007669"/>
    <property type="project" value="InterPro"/>
</dbReference>
<dbReference type="Proteomes" id="UP001139887">
    <property type="component" value="Unassembled WGS sequence"/>
</dbReference>
<accession>A0A9W8I2K6</accession>
<dbReference type="GO" id="GO:0008320">
    <property type="term" value="F:protein transmembrane transporter activity"/>
    <property type="evidence" value="ECO:0007669"/>
    <property type="project" value="TreeGrafter"/>
</dbReference>
<keyword evidence="12" id="KW-0675">Receptor</keyword>
<evidence type="ECO:0000256" key="7">
    <source>
        <dbReference type="ARBA" id="ARBA00022989"/>
    </source>
</evidence>
<keyword evidence="13" id="KW-1185">Reference proteome</keyword>
<keyword evidence="7 11" id="KW-1133">Transmembrane helix</keyword>
<keyword evidence="3" id="KW-0813">Transport</keyword>
<dbReference type="Pfam" id="PF02064">
    <property type="entry name" value="MAS20"/>
    <property type="match status" value="1"/>
</dbReference>
<evidence type="ECO:0000313" key="13">
    <source>
        <dbReference type="Proteomes" id="UP001139887"/>
    </source>
</evidence>
<dbReference type="InterPro" id="IPR023392">
    <property type="entry name" value="Tom20_dom_sf"/>
</dbReference>
<keyword evidence="5" id="KW-1000">Mitochondrion outer membrane</keyword>
<dbReference type="OrthoDB" id="2154253at2759"/>
<dbReference type="Gene3D" id="1.20.960.10">
    <property type="entry name" value="Mitochondrial outer membrane translocase complex, subunit Tom20 domain"/>
    <property type="match status" value="1"/>
</dbReference>
<reference evidence="12" key="1">
    <citation type="submission" date="2022-07" db="EMBL/GenBank/DDBJ databases">
        <title>Phylogenomic reconstructions and comparative analyses of Kickxellomycotina fungi.</title>
        <authorList>
            <person name="Reynolds N.K."/>
            <person name="Stajich J.E."/>
            <person name="Barry K."/>
            <person name="Grigoriev I.V."/>
            <person name="Crous P."/>
            <person name="Smith M.E."/>
        </authorList>
    </citation>
    <scope>NUCLEOTIDE SEQUENCE</scope>
    <source>
        <strain evidence="12">NRRL 1566</strain>
    </source>
</reference>
<evidence type="ECO:0000256" key="5">
    <source>
        <dbReference type="ARBA" id="ARBA00022787"/>
    </source>
</evidence>
<evidence type="ECO:0000256" key="10">
    <source>
        <dbReference type="SAM" id="MobiDB-lite"/>
    </source>
</evidence>
<evidence type="ECO:0000256" key="11">
    <source>
        <dbReference type="SAM" id="Phobius"/>
    </source>
</evidence>
<keyword evidence="4 11" id="KW-0812">Transmembrane</keyword>
<evidence type="ECO:0000256" key="8">
    <source>
        <dbReference type="ARBA" id="ARBA00023128"/>
    </source>
</evidence>
<sequence>MVSGKNIAVAASVTAVVAGLGYIAYFDYKRRNDPKFRRKLKRSRKKAEKTAEKISGDASLDEINSQALELLNIVAQEKLPESPEEKEKFFMAQVSKGEAMCGAGPSGYADAACRFFQALKVYPNPVELVMIYQKTTPEIVFKLIMAMMAQEVQQKQARYFDVFPPEDKHVRIKDKNKKSEDKSKKQAKGDGSKEVVVPNRALFTTKEFAKGDIVYEEDSVVSTLLPCAQNGQFCYHCLRKIPEAAD</sequence>
<evidence type="ECO:0000313" key="12">
    <source>
        <dbReference type="EMBL" id="KAJ2842206.1"/>
    </source>
</evidence>
<dbReference type="PANTHER" id="PTHR12430:SF0">
    <property type="entry name" value="TRANSLOCASE OF OUTER MITOCHONDRIAL MEMBRANE 20"/>
    <property type="match status" value="1"/>
</dbReference>
<gene>
    <name evidence="12" type="primary">TOM20</name>
    <name evidence="12" type="ORF">IWW36_005992</name>
</gene>
<evidence type="ECO:0000256" key="3">
    <source>
        <dbReference type="ARBA" id="ARBA00022448"/>
    </source>
</evidence>
<dbReference type="GO" id="GO:0006605">
    <property type="term" value="P:protein targeting"/>
    <property type="evidence" value="ECO:0007669"/>
    <property type="project" value="InterPro"/>
</dbReference>